<feature type="domain" description="YCII-related" evidence="2">
    <location>
        <begin position="1"/>
        <end position="110"/>
    </location>
</feature>
<protein>
    <submittedName>
        <fullName evidence="3">Uncharacterized conserved protein</fullName>
    </submittedName>
</protein>
<dbReference type="Gene3D" id="3.30.70.1060">
    <property type="entry name" value="Dimeric alpha+beta barrel"/>
    <property type="match status" value="1"/>
</dbReference>
<organism evidence="3 4">
    <name type="scientific">Nannocystis exedens</name>
    <dbReference type="NCBI Taxonomy" id="54"/>
    <lineage>
        <taxon>Bacteria</taxon>
        <taxon>Pseudomonadati</taxon>
        <taxon>Myxococcota</taxon>
        <taxon>Polyangia</taxon>
        <taxon>Nannocystales</taxon>
        <taxon>Nannocystaceae</taxon>
        <taxon>Nannocystis</taxon>
    </lineage>
</organism>
<evidence type="ECO:0000259" key="2">
    <source>
        <dbReference type="Pfam" id="PF03795"/>
    </source>
</evidence>
<dbReference type="Proteomes" id="UP000199400">
    <property type="component" value="Unassembled WGS sequence"/>
</dbReference>
<evidence type="ECO:0000256" key="1">
    <source>
        <dbReference type="ARBA" id="ARBA00007689"/>
    </source>
</evidence>
<dbReference type="AlphaFoldDB" id="A0A1I2GLK9"/>
<sequence length="144" mass="16317">MKVMVIVKATKNSEAGVMPTEQEMAEMGKFNEELVKAGVMLAGDGLHPSTKGKRIQFSGSKRTVVDGPFAETKELIAGYWIWQVRSMDEAVEWARRCPDPMPNEESELEIRPIFEAEDFGAEFTPELRAQEDRLRAELEQRQKA</sequence>
<comment type="similarity">
    <text evidence="1">Belongs to the YciI family.</text>
</comment>
<dbReference type="InterPro" id="IPR011008">
    <property type="entry name" value="Dimeric_a/b-barrel"/>
</dbReference>
<name>A0A1I2GLK9_9BACT</name>
<accession>A0A1I2GLK9</accession>
<dbReference type="OrthoDB" id="9807535at2"/>
<dbReference type="RefSeq" id="WP_096333802.1">
    <property type="nucleotide sequence ID" value="NZ_FOMX01000033.1"/>
</dbReference>
<dbReference type="EMBL" id="FOMX01000033">
    <property type="protein sequence ID" value="SFF17481.1"/>
    <property type="molecule type" value="Genomic_DNA"/>
</dbReference>
<dbReference type="PANTHER" id="PTHR35174:SF4">
    <property type="entry name" value="BLL7163 PROTEIN"/>
    <property type="match status" value="1"/>
</dbReference>
<evidence type="ECO:0000313" key="3">
    <source>
        <dbReference type="EMBL" id="SFF17481.1"/>
    </source>
</evidence>
<dbReference type="Pfam" id="PF03795">
    <property type="entry name" value="YCII"/>
    <property type="match status" value="1"/>
</dbReference>
<dbReference type="STRING" id="54.SAMN02745121_07333"/>
<gene>
    <name evidence="3" type="ORF">SAMN02745121_07333</name>
</gene>
<dbReference type="InterPro" id="IPR005545">
    <property type="entry name" value="YCII"/>
</dbReference>
<proteinExistence type="inferred from homology"/>
<dbReference type="PANTHER" id="PTHR35174">
    <property type="entry name" value="BLL7171 PROTEIN-RELATED"/>
    <property type="match status" value="1"/>
</dbReference>
<reference evidence="4" key="1">
    <citation type="submission" date="2016-10" db="EMBL/GenBank/DDBJ databases">
        <authorList>
            <person name="Varghese N."/>
            <person name="Submissions S."/>
        </authorList>
    </citation>
    <scope>NUCLEOTIDE SEQUENCE [LARGE SCALE GENOMIC DNA]</scope>
    <source>
        <strain evidence="4">ATCC 25963</strain>
    </source>
</reference>
<dbReference type="SUPFAM" id="SSF54909">
    <property type="entry name" value="Dimeric alpha+beta barrel"/>
    <property type="match status" value="1"/>
</dbReference>
<evidence type="ECO:0000313" key="4">
    <source>
        <dbReference type="Proteomes" id="UP000199400"/>
    </source>
</evidence>
<keyword evidence="4" id="KW-1185">Reference proteome</keyword>